<accession>A0A558DAK9</accession>
<evidence type="ECO:0000259" key="5">
    <source>
        <dbReference type="PROSITE" id="PS50222"/>
    </source>
</evidence>
<dbReference type="InterPro" id="IPR018247">
    <property type="entry name" value="EF_Hand_1_Ca_BS"/>
</dbReference>
<proteinExistence type="predicted"/>
<dbReference type="PROSITE" id="PS00018">
    <property type="entry name" value="EF_HAND_1"/>
    <property type="match status" value="3"/>
</dbReference>
<dbReference type="PANTHER" id="PTHR10827:SF98">
    <property type="entry name" value="45 KDA CALCIUM-BINDING PROTEIN"/>
    <property type="match status" value="1"/>
</dbReference>
<dbReference type="Gene3D" id="1.10.238.10">
    <property type="entry name" value="EF-hand"/>
    <property type="match status" value="2"/>
</dbReference>
<evidence type="ECO:0000256" key="3">
    <source>
        <dbReference type="SAM" id="MobiDB-lite"/>
    </source>
</evidence>
<dbReference type="AlphaFoldDB" id="A0A558DAK9"/>
<dbReference type="SUPFAM" id="SSF47473">
    <property type="entry name" value="EF-hand"/>
    <property type="match status" value="1"/>
</dbReference>
<evidence type="ECO:0000256" key="2">
    <source>
        <dbReference type="ARBA" id="ARBA00022737"/>
    </source>
</evidence>
<keyword evidence="1" id="KW-0479">Metal-binding</keyword>
<organism evidence="6 7">
    <name type="scientific">Sedimenticola thiotaurini</name>
    <dbReference type="NCBI Taxonomy" id="1543721"/>
    <lineage>
        <taxon>Bacteria</taxon>
        <taxon>Pseudomonadati</taxon>
        <taxon>Pseudomonadota</taxon>
        <taxon>Gammaproteobacteria</taxon>
        <taxon>Chromatiales</taxon>
        <taxon>Sedimenticolaceae</taxon>
        <taxon>Sedimenticola</taxon>
    </lineage>
</organism>
<keyword evidence="4" id="KW-0732">Signal</keyword>
<reference evidence="6 7" key="1">
    <citation type="submission" date="2019-07" db="EMBL/GenBank/DDBJ databases">
        <title>The pathways for chlorine oxyanion respiration interact through the shared metabolite chlorate.</title>
        <authorList>
            <person name="Barnum T.P."/>
            <person name="Cheng Y."/>
            <person name="Hill K.A."/>
            <person name="Lucas L.N."/>
            <person name="Carlson H.K."/>
            <person name="Coates J.D."/>
        </authorList>
    </citation>
    <scope>NUCLEOTIDE SEQUENCE [LARGE SCALE GENOMIC DNA]</scope>
    <source>
        <strain evidence="6">BK-3</strain>
    </source>
</reference>
<dbReference type="PANTHER" id="PTHR10827">
    <property type="entry name" value="RETICULOCALBIN"/>
    <property type="match status" value="1"/>
</dbReference>
<sequence length="193" mass="20994">MKTNRHNLMLVLAITTLFSAGSAVAQSAQMNPGPMPFSAYDTDGDNRVSADEFYAARNGRIAERAKQGRLMKNLGNAPSFEQFDSDGDGYLTELEVVKGQLSHMQQQRPQRAMGAGRQAAVMASFSDFDLNGDGFVKPEEFNQVRAKRQEAKASQGLPMPNAASAPSFESFDANGDGQLTPDEFVPGNRNRAR</sequence>
<evidence type="ECO:0000256" key="1">
    <source>
        <dbReference type="ARBA" id="ARBA00022723"/>
    </source>
</evidence>
<gene>
    <name evidence="6" type="ORF">FHK82_04615</name>
</gene>
<dbReference type="InterPro" id="IPR002048">
    <property type="entry name" value="EF_hand_dom"/>
</dbReference>
<comment type="caution">
    <text evidence="6">The sequence shown here is derived from an EMBL/GenBank/DDBJ whole genome shotgun (WGS) entry which is preliminary data.</text>
</comment>
<dbReference type="PROSITE" id="PS50222">
    <property type="entry name" value="EF_HAND_2"/>
    <property type="match status" value="1"/>
</dbReference>
<protein>
    <recommendedName>
        <fullName evidence="5">EF-hand domain-containing protein</fullName>
    </recommendedName>
</protein>
<evidence type="ECO:0000313" key="6">
    <source>
        <dbReference type="EMBL" id="TVT58003.1"/>
    </source>
</evidence>
<dbReference type="Pfam" id="PF13202">
    <property type="entry name" value="EF-hand_5"/>
    <property type="match status" value="2"/>
</dbReference>
<dbReference type="InterPro" id="IPR011992">
    <property type="entry name" value="EF-hand-dom_pair"/>
</dbReference>
<dbReference type="EMBL" id="VMRY01000010">
    <property type="protein sequence ID" value="TVT58003.1"/>
    <property type="molecule type" value="Genomic_DNA"/>
</dbReference>
<evidence type="ECO:0000256" key="4">
    <source>
        <dbReference type="SAM" id="SignalP"/>
    </source>
</evidence>
<evidence type="ECO:0000313" key="7">
    <source>
        <dbReference type="Proteomes" id="UP000317355"/>
    </source>
</evidence>
<name>A0A558DAK9_9GAMM</name>
<dbReference type="Proteomes" id="UP000317355">
    <property type="component" value="Unassembled WGS sequence"/>
</dbReference>
<feature type="domain" description="EF-hand" evidence="5">
    <location>
        <begin position="116"/>
        <end position="151"/>
    </location>
</feature>
<feature type="region of interest" description="Disordered" evidence="3">
    <location>
        <begin position="143"/>
        <end position="193"/>
    </location>
</feature>
<feature type="signal peptide" evidence="4">
    <location>
        <begin position="1"/>
        <end position="25"/>
    </location>
</feature>
<keyword evidence="2" id="KW-0677">Repeat</keyword>
<dbReference type="Pfam" id="PF13499">
    <property type="entry name" value="EF-hand_7"/>
    <property type="match status" value="1"/>
</dbReference>
<dbReference type="GO" id="GO:0005509">
    <property type="term" value="F:calcium ion binding"/>
    <property type="evidence" value="ECO:0007669"/>
    <property type="project" value="InterPro"/>
</dbReference>
<feature type="chain" id="PRO_5021715437" description="EF-hand domain-containing protein" evidence="4">
    <location>
        <begin position="26"/>
        <end position="193"/>
    </location>
</feature>